<name>A0A1M5N0K3_9RHOB</name>
<dbReference type="Proteomes" id="UP000184221">
    <property type="component" value="Unassembled WGS sequence"/>
</dbReference>
<evidence type="ECO:0000256" key="6">
    <source>
        <dbReference type="ARBA" id="ARBA00023277"/>
    </source>
</evidence>
<evidence type="ECO:0000256" key="2">
    <source>
        <dbReference type="ARBA" id="ARBA00022679"/>
    </source>
</evidence>
<dbReference type="EMBL" id="FQXC01000001">
    <property type="protein sequence ID" value="SHG82699.1"/>
    <property type="molecule type" value="Genomic_DNA"/>
</dbReference>
<proteinExistence type="inferred from homology"/>
<dbReference type="InterPro" id="IPR010737">
    <property type="entry name" value="4-carb_acid_sugar_kinase_N"/>
</dbReference>
<feature type="domain" description="Four-carbon acid sugar kinase N-terminal" evidence="7">
    <location>
        <begin position="9"/>
        <end position="242"/>
    </location>
</feature>
<dbReference type="GO" id="GO:0005524">
    <property type="term" value="F:ATP binding"/>
    <property type="evidence" value="ECO:0007669"/>
    <property type="project" value="UniProtKB-KW"/>
</dbReference>
<keyword evidence="10" id="KW-1185">Reference proteome</keyword>
<keyword evidence="6" id="KW-0119">Carbohydrate metabolism</keyword>
<dbReference type="Pfam" id="PF17042">
    <property type="entry name" value="NBD_C"/>
    <property type="match status" value="1"/>
</dbReference>
<evidence type="ECO:0000256" key="4">
    <source>
        <dbReference type="ARBA" id="ARBA00022777"/>
    </source>
</evidence>
<evidence type="ECO:0000313" key="10">
    <source>
        <dbReference type="Proteomes" id="UP000184221"/>
    </source>
</evidence>
<accession>A0A1M5N0K3</accession>
<dbReference type="STRING" id="996342.SAMN05443551_0715"/>
<dbReference type="Gene3D" id="3.40.50.10840">
    <property type="entry name" value="Putative sugar-binding, N-terminal domain"/>
    <property type="match status" value="1"/>
</dbReference>
<keyword evidence="4" id="KW-0418">Kinase</keyword>
<sequence>MIVTAPLLTFYGDDFTGSSAVMEVLSFAGIPTMLFLEAPDADVLARFPGLQAVGVAGVARSKDPAWMRAHLPTVFEGLKQLGAPLMHYKVCSTFDSAPDIGSIGVAAEIGKQVFDPDWIPLVVGAPAIGRYQVFGNLFAAAGDAVHRLDRHPVMSRHPVTPMDEADLGRHLSHQTELRTGCVDFRAMKTGQADAALKSALSKGAQIIAMDAMDDATLQEAGRMIAEGNTSFAIGSQGVEYALVAHWRASGQLAQEHATPRLSTVDQLFAVSGSCAPTTAAQIDHAQAKGFEILDFDAAQAVDPNALQAETDRVRQTSLQLLSEGRDVLVTSARGPNDPSLARMSEAINRAGISNAQANEYLGQALGNLVADIRLATGLPRAAIGGGDTSGHALTALQADALSAVAPLAPGAPLCRIHSARAPQIDGLEVTLKGGQMGAPDFFIHAKGTTT</sequence>
<dbReference type="InterPro" id="IPR031475">
    <property type="entry name" value="NBD_C"/>
</dbReference>
<organism evidence="9 10">
    <name type="scientific">Marivita hallyeonensis</name>
    <dbReference type="NCBI Taxonomy" id="996342"/>
    <lineage>
        <taxon>Bacteria</taxon>
        <taxon>Pseudomonadati</taxon>
        <taxon>Pseudomonadota</taxon>
        <taxon>Alphaproteobacteria</taxon>
        <taxon>Rhodobacterales</taxon>
        <taxon>Roseobacteraceae</taxon>
        <taxon>Marivita</taxon>
    </lineage>
</organism>
<keyword evidence="3" id="KW-0547">Nucleotide-binding</keyword>
<reference evidence="9 10" key="1">
    <citation type="submission" date="2016-11" db="EMBL/GenBank/DDBJ databases">
        <authorList>
            <person name="Jaros S."/>
            <person name="Januszkiewicz K."/>
            <person name="Wedrychowicz H."/>
        </authorList>
    </citation>
    <scope>NUCLEOTIDE SEQUENCE [LARGE SCALE GENOMIC DNA]</scope>
    <source>
        <strain evidence="9 10">DSM 29431</strain>
    </source>
</reference>
<dbReference type="Gene3D" id="3.40.980.20">
    <property type="entry name" value="Four-carbon acid sugar kinase, nucleotide binding domain"/>
    <property type="match status" value="1"/>
</dbReference>
<keyword evidence="2" id="KW-0808">Transferase</keyword>
<protein>
    <submittedName>
        <fullName evidence="9">Uncharacterized conserved protein YgbK, DUF1537 family</fullName>
    </submittedName>
</protein>
<dbReference type="InterPro" id="IPR042213">
    <property type="entry name" value="NBD_C_sf"/>
</dbReference>
<dbReference type="Pfam" id="PF07005">
    <property type="entry name" value="SBD_N"/>
    <property type="match status" value="1"/>
</dbReference>
<dbReference type="SUPFAM" id="SSF142764">
    <property type="entry name" value="YgbK-like"/>
    <property type="match status" value="1"/>
</dbReference>
<dbReference type="AlphaFoldDB" id="A0A1M5N0K3"/>
<gene>
    <name evidence="9" type="ORF">SAMN05443551_0715</name>
</gene>
<evidence type="ECO:0000256" key="3">
    <source>
        <dbReference type="ARBA" id="ARBA00022741"/>
    </source>
</evidence>
<keyword evidence="5" id="KW-0067">ATP-binding</keyword>
<evidence type="ECO:0000313" key="9">
    <source>
        <dbReference type="EMBL" id="SHG82699.1"/>
    </source>
</evidence>
<dbReference type="InterPro" id="IPR037051">
    <property type="entry name" value="4-carb_acid_sugar_kinase_N_sf"/>
</dbReference>
<feature type="domain" description="Four-carbon acid sugar kinase nucleotide binding" evidence="8">
    <location>
        <begin position="269"/>
        <end position="442"/>
    </location>
</feature>
<evidence type="ECO:0000256" key="5">
    <source>
        <dbReference type="ARBA" id="ARBA00022840"/>
    </source>
</evidence>
<comment type="similarity">
    <text evidence="1">Belongs to the four-carbon acid sugar kinase family.</text>
</comment>
<dbReference type="GO" id="GO:0016301">
    <property type="term" value="F:kinase activity"/>
    <property type="evidence" value="ECO:0007669"/>
    <property type="project" value="UniProtKB-KW"/>
</dbReference>
<evidence type="ECO:0000259" key="7">
    <source>
        <dbReference type="Pfam" id="PF07005"/>
    </source>
</evidence>
<evidence type="ECO:0000256" key="1">
    <source>
        <dbReference type="ARBA" id="ARBA00005715"/>
    </source>
</evidence>
<evidence type="ECO:0000259" key="8">
    <source>
        <dbReference type="Pfam" id="PF17042"/>
    </source>
</evidence>